<evidence type="ECO:0000256" key="1">
    <source>
        <dbReference type="SAM" id="MobiDB-lite"/>
    </source>
</evidence>
<evidence type="ECO:0000313" key="2">
    <source>
        <dbReference type="EMBL" id="KPJ13353.1"/>
    </source>
</evidence>
<sequence length="99" mass="10852">MRYRRRWLVAGGGPEREWGAPGGRERNAAPPRDDGTVSDPGSGKSAVGCVPATIFVYAHCTSFLFTAPGKSQYTRAVNRACVYYRVGARPTTETDRDRD</sequence>
<evidence type="ECO:0000313" key="3">
    <source>
        <dbReference type="Proteomes" id="UP000053240"/>
    </source>
</evidence>
<gene>
    <name evidence="2" type="ORF">RR48_03561</name>
</gene>
<reference evidence="2 3" key="1">
    <citation type="journal article" date="2015" name="Nat. Commun.">
        <title>Outbred genome sequencing and CRISPR/Cas9 gene editing in butterflies.</title>
        <authorList>
            <person name="Li X."/>
            <person name="Fan D."/>
            <person name="Zhang W."/>
            <person name="Liu G."/>
            <person name="Zhang L."/>
            <person name="Zhao L."/>
            <person name="Fang X."/>
            <person name="Chen L."/>
            <person name="Dong Y."/>
            <person name="Chen Y."/>
            <person name="Ding Y."/>
            <person name="Zhao R."/>
            <person name="Feng M."/>
            <person name="Zhu Y."/>
            <person name="Feng Y."/>
            <person name="Jiang X."/>
            <person name="Zhu D."/>
            <person name="Xiang H."/>
            <person name="Feng X."/>
            <person name="Li S."/>
            <person name="Wang J."/>
            <person name="Zhang G."/>
            <person name="Kronforst M.R."/>
            <person name="Wang W."/>
        </authorList>
    </citation>
    <scope>NUCLEOTIDE SEQUENCE [LARGE SCALE GENOMIC DNA]</scope>
    <source>
        <strain evidence="2">Ya'a_city_454_Pm</strain>
        <tissue evidence="2">Whole body</tissue>
    </source>
</reference>
<dbReference type="InParanoid" id="A0A0N1I962"/>
<dbReference type="AlphaFoldDB" id="A0A0N1I962"/>
<organism evidence="2 3">
    <name type="scientific">Papilio machaon</name>
    <name type="common">Old World swallowtail butterfly</name>
    <dbReference type="NCBI Taxonomy" id="76193"/>
    <lineage>
        <taxon>Eukaryota</taxon>
        <taxon>Metazoa</taxon>
        <taxon>Ecdysozoa</taxon>
        <taxon>Arthropoda</taxon>
        <taxon>Hexapoda</taxon>
        <taxon>Insecta</taxon>
        <taxon>Pterygota</taxon>
        <taxon>Neoptera</taxon>
        <taxon>Endopterygota</taxon>
        <taxon>Lepidoptera</taxon>
        <taxon>Glossata</taxon>
        <taxon>Ditrysia</taxon>
        <taxon>Papilionoidea</taxon>
        <taxon>Papilionidae</taxon>
        <taxon>Papilioninae</taxon>
        <taxon>Papilio</taxon>
    </lineage>
</organism>
<protein>
    <submittedName>
        <fullName evidence="2">Uncharacterized protein</fullName>
    </submittedName>
</protein>
<name>A0A0N1I962_PAPMA</name>
<dbReference type="EMBL" id="KQ460642">
    <property type="protein sequence ID" value="KPJ13353.1"/>
    <property type="molecule type" value="Genomic_DNA"/>
</dbReference>
<proteinExistence type="predicted"/>
<dbReference type="Proteomes" id="UP000053240">
    <property type="component" value="Unassembled WGS sequence"/>
</dbReference>
<keyword evidence="3" id="KW-1185">Reference proteome</keyword>
<feature type="compositionally biased region" description="Basic and acidic residues" evidence="1">
    <location>
        <begin position="14"/>
        <end position="35"/>
    </location>
</feature>
<feature type="region of interest" description="Disordered" evidence="1">
    <location>
        <begin position="12"/>
        <end position="44"/>
    </location>
</feature>
<accession>A0A0N1I962</accession>